<evidence type="ECO:0000313" key="7">
    <source>
        <dbReference type="Proteomes" id="UP000243052"/>
    </source>
</evidence>
<evidence type="ECO:0000256" key="3">
    <source>
        <dbReference type="ARBA" id="ARBA00023315"/>
    </source>
</evidence>
<dbReference type="GeneID" id="28725354"/>
<gene>
    <name evidence="6" type="ORF">AW171_hschr74034</name>
</gene>
<keyword evidence="3" id="KW-0012">Acyltransferase</keyword>
<dbReference type="GO" id="GO:0036149">
    <property type="term" value="P:phosphatidylinositol acyl-chain remodeling"/>
    <property type="evidence" value="ECO:0007669"/>
    <property type="project" value="TreeGrafter"/>
</dbReference>
<dbReference type="CDD" id="cd07990">
    <property type="entry name" value="LPLAT_LCLAT1-like"/>
    <property type="match status" value="1"/>
</dbReference>
<keyword evidence="4" id="KW-0812">Transmembrane</keyword>
<evidence type="ECO:0000256" key="1">
    <source>
        <dbReference type="ARBA" id="ARBA00008655"/>
    </source>
</evidence>
<dbReference type="GO" id="GO:0016746">
    <property type="term" value="F:acyltransferase activity"/>
    <property type="evidence" value="ECO:0007669"/>
    <property type="project" value="UniProtKB-KW"/>
</dbReference>
<keyword evidence="4" id="KW-0472">Membrane</keyword>
<dbReference type="AlphaFoldDB" id="A0A0X8HV08"/>
<feature type="domain" description="Phospholipid/glycerol acyltransferase" evidence="5">
    <location>
        <begin position="107"/>
        <end position="261"/>
    </location>
</feature>
<evidence type="ECO:0000256" key="4">
    <source>
        <dbReference type="SAM" id="Phobius"/>
    </source>
</evidence>
<evidence type="ECO:0000259" key="5">
    <source>
        <dbReference type="SMART" id="SM00563"/>
    </source>
</evidence>
<dbReference type="OrthoDB" id="189226at2759"/>
<name>A0A0X8HV08_9SACH</name>
<feature type="transmembrane region" description="Helical" evidence="4">
    <location>
        <begin position="59"/>
        <end position="78"/>
    </location>
</feature>
<protein>
    <submittedName>
        <fullName evidence="6">HGL314Cp</fullName>
    </submittedName>
</protein>
<dbReference type="Proteomes" id="UP000243052">
    <property type="component" value="Chromosome vii"/>
</dbReference>
<dbReference type="SUPFAM" id="SSF69593">
    <property type="entry name" value="Glycerol-3-phosphate (1)-acyltransferase"/>
    <property type="match status" value="1"/>
</dbReference>
<dbReference type="RefSeq" id="XP_017989022.1">
    <property type="nucleotide sequence ID" value="XM_018133815.1"/>
</dbReference>
<dbReference type="InterPro" id="IPR032098">
    <property type="entry name" value="Acyltransf_C"/>
</dbReference>
<keyword evidence="2" id="KW-0808">Transferase</keyword>
<reference evidence="6 7" key="1">
    <citation type="submission" date="2016-01" db="EMBL/GenBank/DDBJ databases">
        <title>Genome sequence of the yeast Holleya sinecauda.</title>
        <authorList>
            <person name="Dietrich F.S."/>
        </authorList>
    </citation>
    <scope>NUCLEOTIDE SEQUENCE [LARGE SCALE GENOMIC DNA]</scope>
    <source>
        <strain evidence="6 7">ATCC 58844</strain>
    </source>
</reference>
<organism evidence="6 7">
    <name type="scientific">Eremothecium sinecaudum</name>
    <dbReference type="NCBI Taxonomy" id="45286"/>
    <lineage>
        <taxon>Eukaryota</taxon>
        <taxon>Fungi</taxon>
        <taxon>Dikarya</taxon>
        <taxon>Ascomycota</taxon>
        <taxon>Saccharomycotina</taxon>
        <taxon>Saccharomycetes</taxon>
        <taxon>Saccharomycetales</taxon>
        <taxon>Saccharomycetaceae</taxon>
        <taxon>Eremothecium</taxon>
    </lineage>
</organism>
<dbReference type="STRING" id="45286.A0A0X8HV08"/>
<evidence type="ECO:0000256" key="2">
    <source>
        <dbReference type="ARBA" id="ARBA00022679"/>
    </source>
</evidence>
<accession>A0A0X8HV08</accession>
<comment type="similarity">
    <text evidence="1">Belongs to the 1-acyl-sn-glycerol-3-phosphate acyltransferase family.</text>
</comment>
<feature type="transmembrane region" description="Helical" evidence="4">
    <location>
        <begin position="374"/>
        <end position="401"/>
    </location>
</feature>
<dbReference type="Pfam" id="PF01553">
    <property type="entry name" value="Acyltransferase"/>
    <property type="match status" value="1"/>
</dbReference>
<proteinExistence type="inferred from homology"/>
<feature type="transmembrane region" description="Helical" evidence="4">
    <location>
        <begin position="15"/>
        <end position="38"/>
    </location>
</feature>
<dbReference type="GO" id="GO:0005783">
    <property type="term" value="C:endoplasmic reticulum"/>
    <property type="evidence" value="ECO:0007669"/>
    <property type="project" value="TreeGrafter"/>
</dbReference>
<keyword evidence="7" id="KW-1185">Reference proteome</keyword>
<dbReference type="Pfam" id="PF16076">
    <property type="entry name" value="Acyltransf_C"/>
    <property type="match status" value="1"/>
</dbReference>
<dbReference type="EMBL" id="CP014247">
    <property type="protein sequence ID" value="AMD22026.1"/>
    <property type="molecule type" value="Genomic_DNA"/>
</dbReference>
<dbReference type="InterPro" id="IPR002123">
    <property type="entry name" value="Plipid/glycerol_acylTrfase"/>
</dbReference>
<feature type="transmembrane region" description="Helical" evidence="4">
    <location>
        <begin position="121"/>
        <end position="139"/>
    </location>
</feature>
<evidence type="ECO:0000313" key="6">
    <source>
        <dbReference type="EMBL" id="AMD22026.1"/>
    </source>
</evidence>
<dbReference type="PANTHER" id="PTHR10983">
    <property type="entry name" value="1-ACYLGLYCEROL-3-PHOSPHATE ACYLTRANSFERASE-RELATED"/>
    <property type="match status" value="1"/>
</dbReference>
<dbReference type="PANTHER" id="PTHR10983:SF16">
    <property type="entry name" value="LYSOCARDIOLIPIN ACYLTRANSFERASE 1"/>
    <property type="match status" value="1"/>
</dbReference>
<keyword evidence="4" id="KW-1133">Transmembrane helix</keyword>
<sequence>MLAIGDLTSQLRKCLLSILVIFVFFEGCLTIIAYQMFVNAIWPAHTPERQKHLDRTKKSFIILLVTILATVAPSNIRICTDNNTIAKGTFRKDAKLGRIVSSLKQNSIIISNHQLYTDWVFLWWLTYTSGLAGSVIIMLKKSLESLPILGYGMKNYGFIFMNRKWYLDKTNLSDSLTGLDMNARGIGKLAGNFPTRAEDGTERYRVKKYKEGQIRWPYSLILFPEGTNMSPSTREKTKQYAAKVNCKPPKHVLLPHVTGLRFALQKLEGSCDCVYDVTVGYSGVTRDTYGEKIYQLNDVILKGKAPKIVDMYIRSFSLSDIPYNNEKEFDNWVHRVWEEKDLLMETYYEHGCFNLDPELNHTVMGKCEAARNEVIALLIIPVLASFLTLMALTKLALFYFAN</sequence>
<dbReference type="SMART" id="SM00563">
    <property type="entry name" value="PlsC"/>
    <property type="match status" value="1"/>
</dbReference>